<gene>
    <name evidence="1" type="ORF">SBA1_230011</name>
</gene>
<protein>
    <submittedName>
        <fullName evidence="1">Uncharacterized protein</fullName>
    </submittedName>
</protein>
<dbReference type="AlphaFoldDB" id="A0A2U3KGZ5"/>
<evidence type="ECO:0000313" key="1">
    <source>
        <dbReference type="EMBL" id="SPF38945.1"/>
    </source>
</evidence>
<organism evidence="1 2">
    <name type="scientific">Candidatus Sulfotelmatobacter kueseliae</name>
    <dbReference type="NCBI Taxonomy" id="2042962"/>
    <lineage>
        <taxon>Bacteria</taxon>
        <taxon>Pseudomonadati</taxon>
        <taxon>Acidobacteriota</taxon>
        <taxon>Terriglobia</taxon>
        <taxon>Terriglobales</taxon>
        <taxon>Candidatus Korobacteraceae</taxon>
        <taxon>Candidatus Sulfotelmatobacter</taxon>
    </lineage>
</organism>
<name>A0A2U3KGZ5_9BACT</name>
<proteinExistence type="predicted"/>
<evidence type="ECO:0000313" key="2">
    <source>
        <dbReference type="Proteomes" id="UP000238701"/>
    </source>
</evidence>
<dbReference type="EMBL" id="OMOD01000115">
    <property type="protein sequence ID" value="SPF38945.1"/>
    <property type="molecule type" value="Genomic_DNA"/>
</dbReference>
<reference evidence="2" key="1">
    <citation type="submission" date="2018-02" db="EMBL/GenBank/DDBJ databases">
        <authorList>
            <person name="Hausmann B."/>
        </authorList>
    </citation>
    <scope>NUCLEOTIDE SEQUENCE [LARGE SCALE GENOMIC DNA]</scope>
    <source>
        <strain evidence="2">Peat soil MAG SbA1</strain>
    </source>
</reference>
<accession>A0A2U3KGZ5</accession>
<sequence length="127" mass="14031">MLLHPPFENRQGWGTRIRVGGQNTHPSKIAKGGAASVLVPIYPQWIPFGQHLRLEIPIRLEFRTNLHEELAAVLSSIASAHGIFRDAAADGDGNAVASNRLCARGLHRLRVRRRVADRRLRGGIHPA</sequence>
<dbReference type="Proteomes" id="UP000238701">
    <property type="component" value="Unassembled WGS sequence"/>
</dbReference>